<dbReference type="Pfam" id="PF00225">
    <property type="entry name" value="Kinesin"/>
    <property type="match status" value="1"/>
</dbReference>
<evidence type="ECO:0000256" key="1">
    <source>
        <dbReference type="ARBA" id="ARBA00022701"/>
    </source>
</evidence>
<evidence type="ECO:0000256" key="2">
    <source>
        <dbReference type="ARBA" id="ARBA00022741"/>
    </source>
</evidence>
<proteinExistence type="inferred from homology"/>
<name>A0AAP0AVQ2_9ASPA</name>
<feature type="coiled-coil region" evidence="6">
    <location>
        <begin position="530"/>
        <end position="571"/>
    </location>
</feature>
<dbReference type="InterPro" id="IPR001752">
    <property type="entry name" value="Kinesin_motor_dom"/>
</dbReference>
<dbReference type="GO" id="GO:0005871">
    <property type="term" value="C:kinesin complex"/>
    <property type="evidence" value="ECO:0007669"/>
    <property type="project" value="TreeGrafter"/>
</dbReference>
<dbReference type="GO" id="GO:0003777">
    <property type="term" value="F:microtubule motor activity"/>
    <property type="evidence" value="ECO:0007669"/>
    <property type="project" value="InterPro"/>
</dbReference>
<feature type="region of interest" description="Disordered" evidence="7">
    <location>
        <begin position="1"/>
        <end position="44"/>
    </location>
</feature>
<comment type="similarity">
    <text evidence="5">Belongs to the TRAFAC class myosin-kinesin ATPase superfamily. Kinesin family.</text>
</comment>
<evidence type="ECO:0000259" key="8">
    <source>
        <dbReference type="PROSITE" id="PS50067"/>
    </source>
</evidence>
<keyword evidence="2 5" id="KW-0547">Nucleotide-binding</keyword>
<dbReference type="PANTHER" id="PTHR24115">
    <property type="entry name" value="KINESIN-RELATED"/>
    <property type="match status" value="1"/>
</dbReference>
<dbReference type="GO" id="GO:0016887">
    <property type="term" value="F:ATP hydrolysis activity"/>
    <property type="evidence" value="ECO:0007669"/>
    <property type="project" value="TreeGrafter"/>
</dbReference>
<dbReference type="InterPro" id="IPR036961">
    <property type="entry name" value="Kinesin_motor_dom_sf"/>
</dbReference>
<feature type="domain" description="Kinesin motor" evidence="8">
    <location>
        <begin position="77"/>
        <end position="432"/>
    </location>
</feature>
<dbReference type="GO" id="GO:0005874">
    <property type="term" value="C:microtubule"/>
    <property type="evidence" value="ECO:0007669"/>
    <property type="project" value="UniProtKB-KW"/>
</dbReference>
<dbReference type="GO" id="GO:0005634">
    <property type="term" value="C:nucleus"/>
    <property type="evidence" value="ECO:0007669"/>
    <property type="project" value="TreeGrafter"/>
</dbReference>
<dbReference type="EMBL" id="JBBWWQ010000020">
    <property type="protein sequence ID" value="KAK8916600.1"/>
    <property type="molecule type" value="Genomic_DNA"/>
</dbReference>
<dbReference type="GO" id="GO:0007018">
    <property type="term" value="P:microtubule-based movement"/>
    <property type="evidence" value="ECO:0007669"/>
    <property type="project" value="InterPro"/>
</dbReference>
<evidence type="ECO:0000256" key="4">
    <source>
        <dbReference type="ARBA" id="ARBA00023175"/>
    </source>
</evidence>
<dbReference type="AlphaFoldDB" id="A0AAP0AVQ2"/>
<feature type="binding site" evidence="5">
    <location>
        <begin position="188"/>
        <end position="195"/>
    </location>
    <ligand>
        <name>ATP</name>
        <dbReference type="ChEBI" id="CHEBI:30616"/>
    </ligand>
</feature>
<organism evidence="9 10">
    <name type="scientific">Platanthera zijinensis</name>
    <dbReference type="NCBI Taxonomy" id="2320716"/>
    <lineage>
        <taxon>Eukaryota</taxon>
        <taxon>Viridiplantae</taxon>
        <taxon>Streptophyta</taxon>
        <taxon>Embryophyta</taxon>
        <taxon>Tracheophyta</taxon>
        <taxon>Spermatophyta</taxon>
        <taxon>Magnoliopsida</taxon>
        <taxon>Liliopsida</taxon>
        <taxon>Asparagales</taxon>
        <taxon>Orchidaceae</taxon>
        <taxon>Orchidoideae</taxon>
        <taxon>Orchideae</taxon>
        <taxon>Orchidinae</taxon>
        <taxon>Platanthera</taxon>
    </lineage>
</organism>
<dbReference type="GO" id="GO:0005524">
    <property type="term" value="F:ATP binding"/>
    <property type="evidence" value="ECO:0007669"/>
    <property type="project" value="UniProtKB-UniRule"/>
</dbReference>
<dbReference type="PROSITE" id="PS50067">
    <property type="entry name" value="KINESIN_MOTOR_2"/>
    <property type="match status" value="1"/>
</dbReference>
<dbReference type="SUPFAM" id="SSF52540">
    <property type="entry name" value="P-loop containing nucleoside triphosphate hydrolases"/>
    <property type="match status" value="1"/>
</dbReference>
<dbReference type="PANTHER" id="PTHR24115:SF1008">
    <property type="entry name" value="KINESIN-LIKE PROTEIN SUBITO"/>
    <property type="match status" value="1"/>
</dbReference>
<reference evidence="9 10" key="1">
    <citation type="journal article" date="2022" name="Nat. Plants">
        <title>Genomes of leafy and leafless Platanthera orchids illuminate the evolution of mycoheterotrophy.</title>
        <authorList>
            <person name="Li M.H."/>
            <person name="Liu K.W."/>
            <person name="Li Z."/>
            <person name="Lu H.C."/>
            <person name="Ye Q.L."/>
            <person name="Zhang D."/>
            <person name="Wang J.Y."/>
            <person name="Li Y.F."/>
            <person name="Zhong Z.M."/>
            <person name="Liu X."/>
            <person name="Yu X."/>
            <person name="Liu D.K."/>
            <person name="Tu X.D."/>
            <person name="Liu B."/>
            <person name="Hao Y."/>
            <person name="Liao X.Y."/>
            <person name="Jiang Y.T."/>
            <person name="Sun W.H."/>
            <person name="Chen J."/>
            <person name="Chen Y.Q."/>
            <person name="Ai Y."/>
            <person name="Zhai J.W."/>
            <person name="Wu S.S."/>
            <person name="Zhou Z."/>
            <person name="Hsiao Y.Y."/>
            <person name="Wu W.L."/>
            <person name="Chen Y.Y."/>
            <person name="Lin Y.F."/>
            <person name="Hsu J.L."/>
            <person name="Li C.Y."/>
            <person name="Wang Z.W."/>
            <person name="Zhao X."/>
            <person name="Zhong W.Y."/>
            <person name="Ma X.K."/>
            <person name="Ma L."/>
            <person name="Huang J."/>
            <person name="Chen G.Z."/>
            <person name="Huang M.Z."/>
            <person name="Huang L."/>
            <person name="Peng D.H."/>
            <person name="Luo Y.B."/>
            <person name="Zou S.Q."/>
            <person name="Chen S.P."/>
            <person name="Lan S."/>
            <person name="Tsai W.C."/>
            <person name="Van de Peer Y."/>
            <person name="Liu Z.J."/>
        </authorList>
    </citation>
    <scope>NUCLEOTIDE SEQUENCE [LARGE SCALE GENOMIC DNA]</scope>
    <source>
        <strain evidence="9">Lor287</strain>
    </source>
</reference>
<protein>
    <recommendedName>
        <fullName evidence="8">Kinesin motor domain-containing protein</fullName>
    </recommendedName>
</protein>
<evidence type="ECO:0000256" key="5">
    <source>
        <dbReference type="PROSITE-ProRule" id="PRU00283"/>
    </source>
</evidence>
<dbReference type="SMART" id="SM00129">
    <property type="entry name" value="KISc"/>
    <property type="match status" value="1"/>
</dbReference>
<evidence type="ECO:0000313" key="10">
    <source>
        <dbReference type="Proteomes" id="UP001418222"/>
    </source>
</evidence>
<gene>
    <name evidence="9" type="ORF">KSP39_PZI022854</name>
</gene>
<keyword evidence="3 5" id="KW-0067">ATP-binding</keyword>
<dbReference type="GO" id="GO:0008017">
    <property type="term" value="F:microtubule binding"/>
    <property type="evidence" value="ECO:0007669"/>
    <property type="project" value="InterPro"/>
</dbReference>
<keyword evidence="1" id="KW-0493">Microtubule</keyword>
<evidence type="ECO:0000256" key="3">
    <source>
        <dbReference type="ARBA" id="ARBA00022840"/>
    </source>
</evidence>
<dbReference type="Proteomes" id="UP001418222">
    <property type="component" value="Unassembled WGS sequence"/>
</dbReference>
<sequence>MDLQSPPPATTIRRNPPRRAKQTPVTHDLRSTNTSNAGAASGIKPFPLGELLETELPQIIPLPDQKPPKSSGDLSNNIKVFLRIRPIECKSTQGSNIIGGETKAPSRGKIKKGIERKTPCLLVNSSSSVTLNAPPSAPDSKRAKSEIYDGFSHVFSPESLQEDIYDKVMKPLVKDFLEGHSSLLVGMGPTGSGKTYTMFGSLQQLGIVPIALRQIFSQKTVNEKTQTSRTYYLSMFEIHSERGKGEKIFDLSPESTDNLHLHTSIISVKEVKITTVAEAENIVTHGILKRSTAPTNANNQSSRSQCIVNVRCAVKNNTQDSSVSNAVLTIADLAGAERERKTGNQGARFLESNFINNTSMVFGLCLRSLLEHQRNPKKPVEKHFKNSLLTRYLQDYMEGKKRMTLILTVKAAEEDYMETSSILRQASPYMKIKFNHLDENKNAPCKRRSATVIRTERSKKRKVNNSEASLTDMNHVMIDAAPKSQISERDSAGEDCIEKFYTADFNVELQKIKSSEEVMRDFARAVWSMLKQCKHKLMEKENEVRFLKDSLREQITQTTELEKELKELRNSCSCLHNVTVGEYSKVLPFSHAISIPLISSNPDLSHGNDALLDEYCEMCLDENSESCNKVAESGMLVGGMNHLVEDLLSTPSLTVALEGERCISLFPENKDASIMQEEKKPENESLFLKDSLREHSTQATELEKVSKESTISSSCLHNPPVEECDIAPSVNHAIFVPAISLNPNLSQDNDALPDEYRTPMEEVSCDTCSIFPLEEAKELNYQYSDENSERCQKVEHSEMPVGRMDAVVMNVSKVPSLTVELGGEGCFSLLPGNEETSVMQVEKWQKPENESLFLKDILREHNTQATELEKESKESIISSSCLHNPPVEECDKAPSVNHAIFVPPISLNPDLSQDNDALPDEYHTPLEEVSCDTCSIFPLEEAKELNYQYTDENSDRCQKVEHSEMPVGRMDASVMKVSKVPSITVELGGEGCFSLFRGNGETSVMQVEKEQLIVKVAVSEKAQQITKSHATEALRNEDEDPALRTLDSEKPKRKLLPASEMLLKDFSGLVMDENAKEIKCKKAANFKGRFQGSNSLIHILKSNLPR</sequence>
<dbReference type="InterPro" id="IPR027640">
    <property type="entry name" value="Kinesin-like_fam"/>
</dbReference>
<evidence type="ECO:0000256" key="7">
    <source>
        <dbReference type="SAM" id="MobiDB-lite"/>
    </source>
</evidence>
<keyword evidence="4 5" id="KW-0505">Motor protein</keyword>
<accession>A0AAP0AVQ2</accession>
<evidence type="ECO:0000313" key="9">
    <source>
        <dbReference type="EMBL" id="KAK8916600.1"/>
    </source>
</evidence>
<dbReference type="Gene3D" id="3.40.850.10">
    <property type="entry name" value="Kinesin motor domain"/>
    <property type="match status" value="1"/>
</dbReference>
<dbReference type="PRINTS" id="PR00380">
    <property type="entry name" value="KINESINHEAVY"/>
</dbReference>
<keyword evidence="10" id="KW-1185">Reference proteome</keyword>
<comment type="caution">
    <text evidence="9">The sequence shown here is derived from an EMBL/GenBank/DDBJ whole genome shotgun (WGS) entry which is preliminary data.</text>
</comment>
<evidence type="ECO:0000256" key="6">
    <source>
        <dbReference type="SAM" id="Coils"/>
    </source>
</evidence>
<keyword evidence="6" id="KW-0175">Coiled coil</keyword>
<dbReference type="InterPro" id="IPR027417">
    <property type="entry name" value="P-loop_NTPase"/>
</dbReference>